<sequence length="76" mass="8960">MKWKLRTGSGHTIFRKACFQLVYSRSRLWKSGLVRITENGLMEIKVFKGNRADFSFFLKSDSNIEGGYKLLRFVMY</sequence>
<dbReference type="AlphaFoldDB" id="A0A9P1IE73"/>
<reference evidence="1" key="1">
    <citation type="submission" date="2022-11" db="EMBL/GenBank/DDBJ databases">
        <authorList>
            <person name="Kikuchi T."/>
        </authorList>
    </citation>
    <scope>NUCLEOTIDE SEQUENCE</scope>
    <source>
        <strain evidence="1">PS1010</strain>
    </source>
</reference>
<accession>A0A9P1IE73</accession>
<evidence type="ECO:0000313" key="1">
    <source>
        <dbReference type="EMBL" id="CAI5443420.1"/>
    </source>
</evidence>
<name>A0A9P1IE73_9PELO</name>
<evidence type="ECO:0000313" key="2">
    <source>
        <dbReference type="Proteomes" id="UP001152747"/>
    </source>
</evidence>
<keyword evidence="2" id="KW-1185">Reference proteome</keyword>
<dbReference type="EMBL" id="CANHGI010000002">
    <property type="protein sequence ID" value="CAI5443420.1"/>
    <property type="molecule type" value="Genomic_DNA"/>
</dbReference>
<protein>
    <submittedName>
        <fullName evidence="1">Uncharacterized protein</fullName>
    </submittedName>
</protein>
<organism evidence="1 2">
    <name type="scientific">Caenorhabditis angaria</name>
    <dbReference type="NCBI Taxonomy" id="860376"/>
    <lineage>
        <taxon>Eukaryota</taxon>
        <taxon>Metazoa</taxon>
        <taxon>Ecdysozoa</taxon>
        <taxon>Nematoda</taxon>
        <taxon>Chromadorea</taxon>
        <taxon>Rhabditida</taxon>
        <taxon>Rhabditina</taxon>
        <taxon>Rhabditomorpha</taxon>
        <taxon>Rhabditoidea</taxon>
        <taxon>Rhabditidae</taxon>
        <taxon>Peloderinae</taxon>
        <taxon>Caenorhabditis</taxon>
    </lineage>
</organism>
<gene>
    <name evidence="1" type="ORF">CAMP_LOCUS6057</name>
</gene>
<comment type="caution">
    <text evidence="1">The sequence shown here is derived from an EMBL/GenBank/DDBJ whole genome shotgun (WGS) entry which is preliminary data.</text>
</comment>
<dbReference type="Proteomes" id="UP001152747">
    <property type="component" value="Unassembled WGS sequence"/>
</dbReference>
<proteinExistence type="predicted"/>